<dbReference type="Gene3D" id="2.60.40.10">
    <property type="entry name" value="Immunoglobulins"/>
    <property type="match status" value="1"/>
</dbReference>
<name>A0AA89C5J5_PINIB</name>
<dbReference type="Proteomes" id="UP001186944">
    <property type="component" value="Unassembled WGS sequence"/>
</dbReference>
<comment type="caution">
    <text evidence="4">The sequence shown here is derived from an EMBL/GenBank/DDBJ whole genome shotgun (WGS) entry which is preliminary data.</text>
</comment>
<feature type="region of interest" description="Disordered" evidence="1">
    <location>
        <begin position="482"/>
        <end position="523"/>
    </location>
</feature>
<keyword evidence="2" id="KW-1133">Transmembrane helix</keyword>
<keyword evidence="5" id="KW-1185">Reference proteome</keyword>
<evidence type="ECO:0000256" key="2">
    <source>
        <dbReference type="SAM" id="Phobius"/>
    </source>
</evidence>
<feature type="region of interest" description="Disordered" evidence="1">
    <location>
        <begin position="409"/>
        <end position="430"/>
    </location>
</feature>
<sequence>MYAHIECCAEGYDVIEWFLKIKNTTTWKPYPFYNFSCTDCEIGLSLDEHNQTLRVERAGSLYNGTFLCSVQNLTTRESIEHQTRLDVYDCTDRGRPLPIRPYNVYVDVGQNASFVCGGDFGCKDSGLTGVDWLVNDEPPEMLNSSKFRQKTITSSHNTVKKSWLTIIDVQPDDFHSNYTCWVFSDYGSQDFTVHLNQISKPSNTFVMPLETIISISTVLGGTLILIVILSPILYTQFGPQISLYFKSRMSCSSFIDKGDSKYHVFICHSDDNRVERDIAVSIKSELNSRRYDVACMTEDKILGGQCRLSAAVKLAEESAAAIFLNGDISEEVKNIIQTVKSVKSPKYITVVLLSQSDEQNCSKHEDFTGLYSLKWPNQKSKARHVEKFYCSLQLRLPLVRNLKENKSKLSNERERLLSTPSTTSANADGGHFDFSFVNDPDITRQSSHEIQQVETMNVVSDTQNDELLVNRDVSVEVHHIDRNTKDGSCDDNLPSARGSPTAVPRQGSEESGYHSLSPRFSPN</sequence>
<evidence type="ECO:0000313" key="4">
    <source>
        <dbReference type="EMBL" id="KAK3095567.1"/>
    </source>
</evidence>
<organism evidence="4 5">
    <name type="scientific">Pinctada imbricata</name>
    <name type="common">Atlantic pearl-oyster</name>
    <name type="synonym">Pinctada martensii</name>
    <dbReference type="NCBI Taxonomy" id="66713"/>
    <lineage>
        <taxon>Eukaryota</taxon>
        <taxon>Metazoa</taxon>
        <taxon>Spiralia</taxon>
        <taxon>Lophotrochozoa</taxon>
        <taxon>Mollusca</taxon>
        <taxon>Bivalvia</taxon>
        <taxon>Autobranchia</taxon>
        <taxon>Pteriomorphia</taxon>
        <taxon>Pterioida</taxon>
        <taxon>Pterioidea</taxon>
        <taxon>Pteriidae</taxon>
        <taxon>Pinctada</taxon>
    </lineage>
</organism>
<dbReference type="SUPFAM" id="SSF48726">
    <property type="entry name" value="Immunoglobulin"/>
    <property type="match status" value="1"/>
</dbReference>
<gene>
    <name evidence="4" type="ORF">FSP39_016172</name>
</gene>
<dbReference type="AlphaFoldDB" id="A0AA89C5J5"/>
<evidence type="ECO:0000313" key="5">
    <source>
        <dbReference type="Proteomes" id="UP001186944"/>
    </source>
</evidence>
<dbReference type="InterPro" id="IPR013783">
    <property type="entry name" value="Ig-like_fold"/>
</dbReference>
<evidence type="ECO:0000256" key="1">
    <source>
        <dbReference type="SAM" id="MobiDB-lite"/>
    </source>
</evidence>
<dbReference type="SMART" id="SM00409">
    <property type="entry name" value="IG"/>
    <property type="match status" value="1"/>
</dbReference>
<keyword evidence="2" id="KW-0472">Membrane</keyword>
<dbReference type="InterPro" id="IPR036179">
    <property type="entry name" value="Ig-like_dom_sf"/>
</dbReference>
<evidence type="ECO:0000259" key="3">
    <source>
        <dbReference type="SMART" id="SM00409"/>
    </source>
</evidence>
<feature type="domain" description="Immunoglobulin" evidence="3">
    <location>
        <begin position="101"/>
        <end position="198"/>
    </location>
</feature>
<accession>A0AA89C5J5</accession>
<dbReference type="EMBL" id="VSWD01000008">
    <property type="protein sequence ID" value="KAK3095567.1"/>
    <property type="molecule type" value="Genomic_DNA"/>
</dbReference>
<protein>
    <recommendedName>
        <fullName evidence="3">Immunoglobulin domain-containing protein</fullName>
    </recommendedName>
</protein>
<feature type="transmembrane region" description="Helical" evidence="2">
    <location>
        <begin position="212"/>
        <end position="234"/>
    </location>
</feature>
<reference evidence="4" key="1">
    <citation type="submission" date="2019-08" db="EMBL/GenBank/DDBJ databases">
        <title>The improved chromosome-level genome for the pearl oyster Pinctada fucata martensii using PacBio sequencing and Hi-C.</title>
        <authorList>
            <person name="Zheng Z."/>
        </authorList>
    </citation>
    <scope>NUCLEOTIDE SEQUENCE</scope>
    <source>
        <strain evidence="4">ZZ-2019</strain>
        <tissue evidence="4">Adductor muscle</tissue>
    </source>
</reference>
<dbReference type="InterPro" id="IPR003599">
    <property type="entry name" value="Ig_sub"/>
</dbReference>
<keyword evidence="2" id="KW-0812">Transmembrane</keyword>
<proteinExistence type="predicted"/>